<accession>A0A0G0K604</accession>
<reference evidence="1 2" key="1">
    <citation type="journal article" date="2015" name="Nature">
        <title>rRNA introns, odd ribosomes, and small enigmatic genomes across a large radiation of phyla.</title>
        <authorList>
            <person name="Brown C.T."/>
            <person name="Hug L.A."/>
            <person name="Thomas B.C."/>
            <person name="Sharon I."/>
            <person name="Castelle C.J."/>
            <person name="Singh A."/>
            <person name="Wilkins M.J."/>
            <person name="Williams K.H."/>
            <person name="Banfield J.F."/>
        </authorList>
    </citation>
    <scope>NUCLEOTIDE SEQUENCE [LARGE SCALE GENOMIC DNA]</scope>
</reference>
<gene>
    <name evidence="1" type="ORF">US96_C0037G0002</name>
</gene>
<sequence>MSTSEELAKRISEIEELKKEYDSPVNGNTIVCPDCGKPTTNQNDKTWGEGPVTYYKTLYYCLVCGHHHIDQKESWTTDY</sequence>
<protein>
    <submittedName>
        <fullName evidence="1">Uncharacterized protein</fullName>
    </submittedName>
</protein>
<comment type="caution">
    <text evidence="1">The sequence shown here is derived from an EMBL/GenBank/DDBJ whole genome shotgun (WGS) entry which is preliminary data.</text>
</comment>
<name>A0A0G0K604_9BACT</name>
<dbReference type="AlphaFoldDB" id="A0A0G0K604"/>
<dbReference type="EMBL" id="LBUZ01000037">
    <property type="protein sequence ID" value="KKQ74237.1"/>
    <property type="molecule type" value="Genomic_DNA"/>
</dbReference>
<organism evidence="1 2">
    <name type="scientific">Candidatus Woesebacteria bacterium GW2011_GWB1_38_5b</name>
    <dbReference type="NCBI Taxonomy" id="1618569"/>
    <lineage>
        <taxon>Bacteria</taxon>
        <taxon>Candidatus Woeseibacteriota</taxon>
    </lineage>
</organism>
<dbReference type="Proteomes" id="UP000034181">
    <property type="component" value="Unassembled WGS sequence"/>
</dbReference>
<proteinExistence type="predicted"/>
<evidence type="ECO:0000313" key="2">
    <source>
        <dbReference type="Proteomes" id="UP000034181"/>
    </source>
</evidence>
<evidence type="ECO:0000313" key="1">
    <source>
        <dbReference type="EMBL" id="KKQ74237.1"/>
    </source>
</evidence>